<dbReference type="Proteomes" id="UP000600918">
    <property type="component" value="Unassembled WGS sequence"/>
</dbReference>
<feature type="region of interest" description="Disordered" evidence="1">
    <location>
        <begin position="38"/>
        <end position="73"/>
    </location>
</feature>
<evidence type="ECO:0000313" key="3">
    <source>
        <dbReference type="Proteomes" id="UP000600918"/>
    </source>
</evidence>
<accession>A0A834P1J8</accession>
<comment type="caution">
    <text evidence="2">The sequence shown here is derived from an EMBL/GenBank/DDBJ whole genome shotgun (WGS) entry which is preliminary data.</text>
</comment>
<evidence type="ECO:0000313" key="2">
    <source>
        <dbReference type="EMBL" id="KAF7423902.1"/>
    </source>
</evidence>
<proteinExistence type="predicted"/>
<protein>
    <submittedName>
        <fullName evidence="2">Uncharacterized protein</fullName>
    </submittedName>
</protein>
<keyword evidence="3" id="KW-1185">Reference proteome</keyword>
<name>A0A834P1J8_VESPE</name>
<organism evidence="2 3">
    <name type="scientific">Vespula pensylvanica</name>
    <name type="common">Western yellow jacket</name>
    <name type="synonym">Wasp</name>
    <dbReference type="NCBI Taxonomy" id="30213"/>
    <lineage>
        <taxon>Eukaryota</taxon>
        <taxon>Metazoa</taxon>
        <taxon>Ecdysozoa</taxon>
        <taxon>Arthropoda</taxon>
        <taxon>Hexapoda</taxon>
        <taxon>Insecta</taxon>
        <taxon>Pterygota</taxon>
        <taxon>Neoptera</taxon>
        <taxon>Endopterygota</taxon>
        <taxon>Hymenoptera</taxon>
        <taxon>Apocrita</taxon>
        <taxon>Aculeata</taxon>
        <taxon>Vespoidea</taxon>
        <taxon>Vespidae</taxon>
        <taxon>Vespinae</taxon>
        <taxon>Vespula</taxon>
    </lineage>
</organism>
<reference evidence="2" key="1">
    <citation type="journal article" date="2020" name="G3 (Bethesda)">
        <title>High-Quality Assemblies for Three Invasive Social Wasps from the &lt;i&gt;Vespula&lt;/i&gt; Genus.</title>
        <authorList>
            <person name="Harrop T.W.R."/>
            <person name="Guhlin J."/>
            <person name="McLaughlin G.M."/>
            <person name="Permina E."/>
            <person name="Stockwell P."/>
            <person name="Gilligan J."/>
            <person name="Le Lec M.F."/>
            <person name="Gruber M.A.M."/>
            <person name="Quinn O."/>
            <person name="Lovegrove M."/>
            <person name="Duncan E.J."/>
            <person name="Remnant E.J."/>
            <person name="Van Eeckhoven J."/>
            <person name="Graham B."/>
            <person name="Knapp R.A."/>
            <person name="Langford K.W."/>
            <person name="Kronenberg Z."/>
            <person name="Press M.O."/>
            <person name="Eacker S.M."/>
            <person name="Wilson-Rankin E.E."/>
            <person name="Purcell J."/>
            <person name="Lester P.J."/>
            <person name="Dearden P.K."/>
        </authorList>
    </citation>
    <scope>NUCLEOTIDE SEQUENCE</scope>
    <source>
        <strain evidence="2">Volc-1</strain>
    </source>
</reference>
<gene>
    <name evidence="2" type="ORF">H0235_009185</name>
</gene>
<evidence type="ECO:0000256" key="1">
    <source>
        <dbReference type="SAM" id="MobiDB-lite"/>
    </source>
</evidence>
<feature type="compositionally biased region" description="Basic and acidic residues" evidence="1">
    <location>
        <begin position="41"/>
        <end position="50"/>
    </location>
</feature>
<sequence length="129" mass="14525">MVNEVTSAGGLAKDEVNAASNKELTKYRRYQNRSIGSVVPLEKEHSDRLSRWTPKPVSRLGHPSSQPNYPANVSRPDYPILPTHLSVYSQLFCFDLSFISVRSVCSTLPRSCVLAQQKPKQRFIAHLAR</sequence>
<dbReference type="EMBL" id="JACSDY010000007">
    <property type="protein sequence ID" value="KAF7423902.1"/>
    <property type="molecule type" value="Genomic_DNA"/>
</dbReference>
<dbReference type="AlphaFoldDB" id="A0A834P1J8"/>